<evidence type="ECO:0000313" key="6">
    <source>
        <dbReference type="EMBL" id="MFD2934657.1"/>
    </source>
</evidence>
<dbReference type="SMART" id="SM00387">
    <property type="entry name" value="HATPase_c"/>
    <property type="match status" value="1"/>
</dbReference>
<dbReference type="SUPFAM" id="SSF47384">
    <property type="entry name" value="Homodimeric domain of signal transducing histidine kinase"/>
    <property type="match status" value="1"/>
</dbReference>
<evidence type="ECO:0000256" key="2">
    <source>
        <dbReference type="ARBA" id="ARBA00012438"/>
    </source>
</evidence>
<dbReference type="SMART" id="SM00388">
    <property type="entry name" value="HisKA"/>
    <property type="match status" value="1"/>
</dbReference>
<dbReference type="GO" id="GO:0016301">
    <property type="term" value="F:kinase activity"/>
    <property type="evidence" value="ECO:0007669"/>
    <property type="project" value="UniProtKB-KW"/>
</dbReference>
<evidence type="ECO:0000259" key="5">
    <source>
        <dbReference type="PROSITE" id="PS50109"/>
    </source>
</evidence>
<evidence type="ECO:0000256" key="1">
    <source>
        <dbReference type="ARBA" id="ARBA00000085"/>
    </source>
</evidence>
<comment type="catalytic activity">
    <reaction evidence="1">
        <text>ATP + protein L-histidine = ADP + protein N-phospho-L-histidine.</text>
        <dbReference type="EC" id="2.7.13.3"/>
    </reaction>
</comment>
<proteinExistence type="predicted"/>
<dbReference type="InterPro" id="IPR036890">
    <property type="entry name" value="HATPase_C_sf"/>
</dbReference>
<dbReference type="PROSITE" id="PS50109">
    <property type="entry name" value="HIS_KIN"/>
    <property type="match status" value="1"/>
</dbReference>
<reference evidence="7" key="1">
    <citation type="journal article" date="2019" name="Int. J. Syst. Evol. Microbiol.">
        <title>The Global Catalogue of Microorganisms (GCM) 10K type strain sequencing project: providing services to taxonomists for standard genome sequencing and annotation.</title>
        <authorList>
            <consortium name="The Broad Institute Genomics Platform"/>
            <consortium name="The Broad Institute Genome Sequencing Center for Infectious Disease"/>
            <person name="Wu L."/>
            <person name="Ma J."/>
        </authorList>
    </citation>
    <scope>NUCLEOTIDE SEQUENCE [LARGE SCALE GENOMIC DNA]</scope>
    <source>
        <strain evidence="7">KCTC 52490</strain>
    </source>
</reference>
<dbReference type="InterPro" id="IPR005467">
    <property type="entry name" value="His_kinase_dom"/>
</dbReference>
<evidence type="ECO:0000256" key="4">
    <source>
        <dbReference type="SAM" id="MobiDB-lite"/>
    </source>
</evidence>
<dbReference type="InterPro" id="IPR003661">
    <property type="entry name" value="HisK_dim/P_dom"/>
</dbReference>
<keyword evidence="7" id="KW-1185">Reference proteome</keyword>
<dbReference type="RefSeq" id="WP_381501078.1">
    <property type="nucleotide sequence ID" value="NZ_JBHUOM010000004.1"/>
</dbReference>
<feature type="region of interest" description="Disordered" evidence="4">
    <location>
        <begin position="336"/>
        <end position="358"/>
    </location>
</feature>
<dbReference type="PANTHER" id="PTHR43547">
    <property type="entry name" value="TWO-COMPONENT HISTIDINE KINASE"/>
    <property type="match status" value="1"/>
</dbReference>
<sequence>MTIPTLDAAGPMAPLAAYLSSRREAMLAIWRTTCESDPNLNSAAGLTREEFNNRVPFMLNELEHRLGGRAGRPEEAKVSLLAAEHGLHRWQKGYTLHELSAEMQHLNNSLLAELRLYWEVYSSIGREVMTTAYEYIATFSNQISVGSVEQYAILQRTVASSRVDVLEQTLAHLNQVSQQRSNLLHQSSHDLRGSFGIIQGAASLLELTSDSEEDRKRFLEMLQRNLANSRHLVAQLIDLARLDAGQEPLHIQTFNAGQLVASLVADYQPLAQEQGLVLKADGPDPLSVEGDPLQLQRIIQNLVLNALKHTANGFVSVSWSRENDYRWTLSVQDSGPGLPTATTTGSLPQVLSPSPESTAAFGLPNPDAREAIIIQATGSTFANKGEGIGLSIVKGLCELLRASLEIESRPGMGTLFRIRLPIHWHP</sequence>
<evidence type="ECO:0000313" key="7">
    <source>
        <dbReference type="Proteomes" id="UP001597512"/>
    </source>
</evidence>
<dbReference type="Proteomes" id="UP001597512">
    <property type="component" value="Unassembled WGS sequence"/>
</dbReference>
<dbReference type="PANTHER" id="PTHR43547:SF2">
    <property type="entry name" value="HYBRID SIGNAL TRANSDUCTION HISTIDINE KINASE C"/>
    <property type="match status" value="1"/>
</dbReference>
<dbReference type="EMBL" id="JBHUOM010000004">
    <property type="protein sequence ID" value="MFD2934657.1"/>
    <property type="molecule type" value="Genomic_DNA"/>
</dbReference>
<dbReference type="Pfam" id="PF02518">
    <property type="entry name" value="HATPase_c"/>
    <property type="match status" value="1"/>
</dbReference>
<dbReference type="InterPro" id="IPR036097">
    <property type="entry name" value="HisK_dim/P_sf"/>
</dbReference>
<gene>
    <name evidence="6" type="ORF">ACFS25_12755</name>
</gene>
<accession>A0ABW6AJM6</accession>
<organism evidence="6 7">
    <name type="scientific">Spirosoma flavum</name>
    <dbReference type="NCBI Taxonomy" id="2048557"/>
    <lineage>
        <taxon>Bacteria</taxon>
        <taxon>Pseudomonadati</taxon>
        <taxon>Bacteroidota</taxon>
        <taxon>Cytophagia</taxon>
        <taxon>Cytophagales</taxon>
        <taxon>Cytophagaceae</taxon>
        <taxon>Spirosoma</taxon>
    </lineage>
</organism>
<dbReference type="InterPro" id="IPR003594">
    <property type="entry name" value="HATPase_dom"/>
</dbReference>
<dbReference type="SUPFAM" id="SSF55874">
    <property type="entry name" value="ATPase domain of HSP90 chaperone/DNA topoisomerase II/histidine kinase"/>
    <property type="match status" value="1"/>
</dbReference>
<dbReference type="Pfam" id="PF00512">
    <property type="entry name" value="HisKA"/>
    <property type="match status" value="1"/>
</dbReference>
<dbReference type="EC" id="2.7.13.3" evidence="2"/>
<protein>
    <recommendedName>
        <fullName evidence="2">histidine kinase</fullName>
        <ecNumber evidence="2">2.7.13.3</ecNumber>
    </recommendedName>
</protein>
<dbReference type="CDD" id="cd00075">
    <property type="entry name" value="HATPase"/>
    <property type="match status" value="1"/>
</dbReference>
<dbReference type="Gene3D" id="3.30.565.10">
    <property type="entry name" value="Histidine kinase-like ATPase, C-terminal domain"/>
    <property type="match status" value="1"/>
</dbReference>
<dbReference type="Gene3D" id="1.10.287.130">
    <property type="match status" value="1"/>
</dbReference>
<name>A0ABW6AJM6_9BACT</name>
<comment type="caution">
    <text evidence="6">The sequence shown here is derived from an EMBL/GenBank/DDBJ whole genome shotgun (WGS) entry which is preliminary data.</text>
</comment>
<feature type="domain" description="Histidine kinase" evidence="5">
    <location>
        <begin position="186"/>
        <end position="424"/>
    </location>
</feature>
<keyword evidence="3" id="KW-0597">Phosphoprotein</keyword>
<keyword evidence="6" id="KW-0808">Transferase</keyword>
<dbReference type="CDD" id="cd00082">
    <property type="entry name" value="HisKA"/>
    <property type="match status" value="1"/>
</dbReference>
<keyword evidence="6" id="KW-0418">Kinase</keyword>
<evidence type="ECO:0000256" key="3">
    <source>
        <dbReference type="ARBA" id="ARBA00022553"/>
    </source>
</evidence>
<feature type="compositionally biased region" description="Polar residues" evidence="4">
    <location>
        <begin position="340"/>
        <end position="357"/>
    </location>
</feature>